<name>A0AAP8PQH4_9STAP</name>
<dbReference type="RefSeq" id="WP_059107866.1">
    <property type="nucleotide sequence ID" value="NZ_AP024589.1"/>
</dbReference>
<evidence type="ECO:0000313" key="5">
    <source>
        <dbReference type="Proteomes" id="UP000242470"/>
    </source>
</evidence>
<feature type="transmembrane region" description="Helical" evidence="1">
    <location>
        <begin position="45"/>
        <end position="65"/>
    </location>
</feature>
<dbReference type="EMBL" id="PPQW01000005">
    <property type="protein sequence ID" value="PNZ69178.1"/>
    <property type="molecule type" value="Genomic_DNA"/>
</dbReference>
<dbReference type="EMBL" id="JAUHQC010000016">
    <property type="protein sequence ID" value="MDN4534172.1"/>
    <property type="molecule type" value="Genomic_DNA"/>
</dbReference>
<dbReference type="Pfam" id="PF03703">
    <property type="entry name" value="bPH_2"/>
    <property type="match status" value="2"/>
</dbReference>
<dbReference type="Proteomes" id="UP000242470">
    <property type="component" value="Unassembled WGS sequence"/>
</dbReference>
<proteinExistence type="predicted"/>
<reference evidence="4 5" key="1">
    <citation type="submission" date="2017-08" db="EMBL/GenBank/DDBJ databases">
        <title>Draft genome sequences of 64 type strains of genus Staph aureus.</title>
        <authorList>
            <person name="Cole K."/>
            <person name="Golubchik T."/>
            <person name="Russell J."/>
            <person name="Foster D."/>
            <person name="Llewelyn M."/>
            <person name="Wilson D."/>
            <person name="Crook D."/>
            <person name="Paul J."/>
        </authorList>
    </citation>
    <scope>NUCLEOTIDE SEQUENCE [LARGE SCALE GENOMIC DNA]</scope>
    <source>
        <strain evidence="4 5">NCTC 12101</strain>
    </source>
</reference>
<keyword evidence="1" id="KW-0812">Transmembrane</keyword>
<comment type="caution">
    <text evidence="4">The sequence shown here is derived from an EMBL/GenBank/DDBJ whole genome shotgun (WGS) entry which is preliminary data.</text>
</comment>
<evidence type="ECO:0000313" key="4">
    <source>
        <dbReference type="EMBL" id="PNZ69178.1"/>
    </source>
</evidence>
<dbReference type="Proteomes" id="UP001171687">
    <property type="component" value="Unassembled WGS sequence"/>
</dbReference>
<dbReference type="AlphaFoldDB" id="A0AAP8PQH4"/>
<dbReference type="InterPro" id="IPR005182">
    <property type="entry name" value="YdbS-like_PH"/>
</dbReference>
<dbReference type="InterPro" id="IPR014529">
    <property type="entry name" value="UCP026631"/>
</dbReference>
<keyword evidence="1" id="KW-1133">Transmembrane helix</keyword>
<keyword evidence="1" id="KW-0472">Membrane</keyword>
<gene>
    <name evidence="4" type="ORF">CD158_01230</name>
    <name evidence="3" type="ORF">QYH67_11485</name>
</gene>
<feature type="transmembrane region" description="Helical" evidence="1">
    <location>
        <begin position="12"/>
        <end position="33"/>
    </location>
</feature>
<dbReference type="PANTHER" id="PTHR34473">
    <property type="entry name" value="UPF0699 TRANSMEMBRANE PROTEIN YDBS"/>
    <property type="match status" value="1"/>
</dbReference>
<accession>A0AAP8PQH4</accession>
<feature type="transmembrane region" description="Helical" evidence="1">
    <location>
        <begin position="233"/>
        <end position="258"/>
    </location>
</feature>
<evidence type="ECO:0000256" key="1">
    <source>
        <dbReference type="SAM" id="Phobius"/>
    </source>
</evidence>
<sequence>MSEPQKLHPISYLSGLISVIKQNFIIIIIFLVFNIRDFDFTDPMSYIMPSGFMILIIVLSVYAFLEVYQTRYWIEGDHFIVKKGILTKKRTELNIRRIQSMDTNQGIIQQLVKGVELKVTTPSDGIVLDTISKSQSDMLQQALREKQRELKQAQSTDHVETNEAQSEAALDTDTIEEKHRIYHMTVKELLLMAMTSGAIGVAFAVIGPIVGNFTEFIPWDDLFGEFAVLGQSVTLVVIATLMIGILISYIVGTLIVIVRNFNYTVDQSGNHLYISYGLFTVKHITVPVDRMQAIVENQSFLRKLFGYTSMSLIITSDMTSSDVGDDNVEDGKVKVLPFIKRDKAYELMKDLIPSMHFEEPETGMPWRGYHRHFWIPAVVLFAIAGIVHYYSTSWGYAVAGAITVIMALHALASVKMSGFNVKDDEMVVRDVTTFGIEQSYFKYNKVLGMEMDSNPFLVRSELLNFNFVIAKGIMDEDIGLEFVEQSKVEALEQWYLRGENHD</sequence>
<dbReference type="PIRSF" id="PIRSF026631">
    <property type="entry name" value="UCP026631"/>
    <property type="match status" value="1"/>
</dbReference>
<feature type="transmembrane region" description="Helical" evidence="1">
    <location>
        <begin position="373"/>
        <end position="390"/>
    </location>
</feature>
<feature type="domain" description="YdbS-like PH" evidence="2">
    <location>
        <begin position="258"/>
        <end position="347"/>
    </location>
</feature>
<organism evidence="4 5">
    <name type="scientific">Staphylococcus auricularis</name>
    <dbReference type="NCBI Taxonomy" id="29379"/>
    <lineage>
        <taxon>Bacteria</taxon>
        <taxon>Bacillati</taxon>
        <taxon>Bacillota</taxon>
        <taxon>Bacilli</taxon>
        <taxon>Bacillales</taxon>
        <taxon>Staphylococcaceae</taxon>
        <taxon>Staphylococcus</taxon>
    </lineage>
</organism>
<feature type="transmembrane region" description="Helical" evidence="1">
    <location>
        <begin position="189"/>
        <end position="213"/>
    </location>
</feature>
<evidence type="ECO:0000313" key="3">
    <source>
        <dbReference type="EMBL" id="MDN4534172.1"/>
    </source>
</evidence>
<feature type="transmembrane region" description="Helical" evidence="1">
    <location>
        <begin position="396"/>
        <end position="414"/>
    </location>
</feature>
<reference evidence="3" key="2">
    <citation type="submission" date="2023-07" db="EMBL/GenBank/DDBJ databases">
        <title>Evaluation of the beneficial properties of pineapple isolates.</title>
        <authorList>
            <person name="Adefiranye O."/>
        </authorList>
    </citation>
    <scope>NUCLEOTIDE SEQUENCE</scope>
    <source>
        <strain evidence="3">PAPLE_T1</strain>
    </source>
</reference>
<dbReference type="GeneID" id="64981711"/>
<evidence type="ECO:0000259" key="2">
    <source>
        <dbReference type="Pfam" id="PF03703"/>
    </source>
</evidence>
<protein>
    <submittedName>
        <fullName evidence="3">PH domain-containing protein</fullName>
    </submittedName>
</protein>
<feature type="domain" description="YdbS-like PH" evidence="2">
    <location>
        <begin position="68"/>
        <end position="141"/>
    </location>
</feature>
<dbReference type="PANTHER" id="PTHR34473:SF2">
    <property type="entry name" value="UPF0699 TRANSMEMBRANE PROTEIN YDBT"/>
    <property type="match status" value="1"/>
</dbReference>